<gene>
    <name evidence="2" type="ORF">BGZ95_002243</name>
</gene>
<evidence type="ECO:0000313" key="2">
    <source>
        <dbReference type="EMBL" id="KAG0279107.1"/>
    </source>
</evidence>
<proteinExistence type="predicted"/>
<organism evidence="2 3">
    <name type="scientific">Linnemannia exigua</name>
    <dbReference type="NCBI Taxonomy" id="604196"/>
    <lineage>
        <taxon>Eukaryota</taxon>
        <taxon>Fungi</taxon>
        <taxon>Fungi incertae sedis</taxon>
        <taxon>Mucoromycota</taxon>
        <taxon>Mortierellomycotina</taxon>
        <taxon>Mortierellomycetes</taxon>
        <taxon>Mortierellales</taxon>
        <taxon>Mortierellaceae</taxon>
        <taxon>Linnemannia</taxon>
    </lineage>
</organism>
<evidence type="ECO:0000313" key="3">
    <source>
        <dbReference type="Proteomes" id="UP001194580"/>
    </source>
</evidence>
<feature type="chain" id="PRO_5042077031" evidence="1">
    <location>
        <begin position="21"/>
        <end position="147"/>
    </location>
</feature>
<dbReference type="EMBL" id="JAAAIL010000147">
    <property type="protein sequence ID" value="KAG0279107.1"/>
    <property type="molecule type" value="Genomic_DNA"/>
</dbReference>
<accession>A0AAD4H9K1</accession>
<reference evidence="2" key="1">
    <citation type="journal article" date="2020" name="Fungal Divers.">
        <title>Resolving the Mortierellaceae phylogeny through synthesis of multi-gene phylogenetics and phylogenomics.</title>
        <authorList>
            <person name="Vandepol N."/>
            <person name="Liber J."/>
            <person name="Desiro A."/>
            <person name="Na H."/>
            <person name="Kennedy M."/>
            <person name="Barry K."/>
            <person name="Grigoriev I.V."/>
            <person name="Miller A.N."/>
            <person name="O'Donnell K."/>
            <person name="Stajich J.E."/>
            <person name="Bonito G."/>
        </authorList>
    </citation>
    <scope>NUCLEOTIDE SEQUENCE</scope>
    <source>
        <strain evidence="2">NRRL 28262</strain>
    </source>
</reference>
<dbReference type="Proteomes" id="UP001194580">
    <property type="component" value="Unassembled WGS sequence"/>
</dbReference>
<keyword evidence="1" id="KW-0732">Signal</keyword>
<feature type="signal peptide" evidence="1">
    <location>
        <begin position="1"/>
        <end position="20"/>
    </location>
</feature>
<keyword evidence="3" id="KW-1185">Reference proteome</keyword>
<evidence type="ECO:0000256" key="1">
    <source>
        <dbReference type="SAM" id="SignalP"/>
    </source>
</evidence>
<comment type="caution">
    <text evidence="2">The sequence shown here is derived from an EMBL/GenBank/DDBJ whole genome shotgun (WGS) entry which is preliminary data.</text>
</comment>
<sequence>MKILSLTLFLAAVALVAVEAAPGSVGSHFLARMIRDNEEVLLQRRGDPDSQPCKDAIAKAMYVNTKLIAATQDNTHPAVKQVQEFQAALLHAYGNRNVATLGEINRTYEQVLKALGDDNGTDANRLRDAVEATMVEVRNVTPYCQKS</sequence>
<dbReference type="AlphaFoldDB" id="A0AAD4H9K1"/>
<protein>
    <submittedName>
        <fullName evidence="2">Uncharacterized protein</fullName>
    </submittedName>
</protein>
<name>A0AAD4H9K1_9FUNG</name>